<dbReference type="EMBL" id="ML733813">
    <property type="protein sequence ID" value="KAB8212876.1"/>
    <property type="molecule type" value="Genomic_DNA"/>
</dbReference>
<proteinExistence type="predicted"/>
<organism evidence="2 3">
    <name type="scientific">Aspergillus novoparasiticus</name>
    <dbReference type="NCBI Taxonomy" id="986946"/>
    <lineage>
        <taxon>Eukaryota</taxon>
        <taxon>Fungi</taxon>
        <taxon>Dikarya</taxon>
        <taxon>Ascomycota</taxon>
        <taxon>Pezizomycotina</taxon>
        <taxon>Eurotiomycetes</taxon>
        <taxon>Eurotiomycetidae</taxon>
        <taxon>Eurotiales</taxon>
        <taxon>Aspergillaceae</taxon>
        <taxon>Aspergillus</taxon>
        <taxon>Aspergillus subgen. Circumdati</taxon>
    </lineage>
</organism>
<feature type="compositionally biased region" description="Basic and acidic residues" evidence="1">
    <location>
        <begin position="54"/>
        <end position="66"/>
    </location>
</feature>
<evidence type="ECO:0000256" key="1">
    <source>
        <dbReference type="SAM" id="MobiDB-lite"/>
    </source>
</evidence>
<reference evidence="2 3" key="1">
    <citation type="submission" date="2019-04" db="EMBL/GenBank/DDBJ databases">
        <title>Fungal friends and foes A comparative genomics study of 23 Aspergillus species from section Flavi.</title>
        <authorList>
            <consortium name="DOE Joint Genome Institute"/>
            <person name="Kjaerbolling I."/>
            <person name="Vesth T.C."/>
            <person name="Frisvad J.C."/>
            <person name="Nybo J.L."/>
            <person name="Theobald S."/>
            <person name="Kildgaard S."/>
            <person name="Petersen T.I."/>
            <person name="Kuo A."/>
            <person name="Sato A."/>
            <person name="Lyhne E.K."/>
            <person name="Kogle M.E."/>
            <person name="Wiebenga A."/>
            <person name="Kun R.S."/>
            <person name="Lubbers R.J."/>
            <person name="Makela M.R."/>
            <person name="Barry K."/>
            <person name="Chovatia M."/>
            <person name="Clum A."/>
            <person name="Daum C."/>
            <person name="Haridas S."/>
            <person name="He G."/>
            <person name="LaButti K."/>
            <person name="Lipzen A."/>
            <person name="Mondo S."/>
            <person name="Pangilinan J."/>
            <person name="Riley R."/>
            <person name="Salamov A."/>
            <person name="Simmons B.A."/>
            <person name="Magnuson J.K."/>
            <person name="Henrissat B."/>
            <person name="Mortensen U.H."/>
            <person name="Larsen T.O."/>
            <person name="De vries R.P."/>
            <person name="Grigoriev I.V."/>
            <person name="Machida M."/>
            <person name="Baker S.E."/>
            <person name="Andersen M.R."/>
        </authorList>
    </citation>
    <scope>NUCLEOTIDE SEQUENCE [LARGE SCALE GENOMIC DNA]</scope>
    <source>
        <strain evidence="2 3">CBS 126849</strain>
    </source>
</reference>
<protein>
    <submittedName>
        <fullName evidence="2">Uncharacterized protein</fullName>
    </submittedName>
</protein>
<dbReference type="AlphaFoldDB" id="A0A5N6E5N2"/>
<dbReference type="Proteomes" id="UP000326799">
    <property type="component" value="Unassembled WGS sequence"/>
</dbReference>
<sequence>MELEVTRSVDQPDGPEHNLGGPFPAEAQHGSVGEHITPGTELITGAGGESQEDLVARERADTLDQL</sequence>
<feature type="region of interest" description="Disordered" evidence="1">
    <location>
        <begin position="1"/>
        <end position="66"/>
    </location>
</feature>
<keyword evidence="3" id="KW-1185">Reference proteome</keyword>
<evidence type="ECO:0000313" key="2">
    <source>
        <dbReference type="EMBL" id="KAB8212876.1"/>
    </source>
</evidence>
<gene>
    <name evidence="2" type="ORF">BDV33DRAFT_185968</name>
</gene>
<name>A0A5N6E5N2_9EURO</name>
<evidence type="ECO:0000313" key="3">
    <source>
        <dbReference type="Proteomes" id="UP000326799"/>
    </source>
</evidence>
<accession>A0A5N6E5N2</accession>